<evidence type="ECO:0000313" key="1">
    <source>
        <dbReference type="EMBL" id="RFN48472.1"/>
    </source>
</evidence>
<evidence type="ECO:0000313" key="2">
    <source>
        <dbReference type="Proteomes" id="UP000265631"/>
    </source>
</evidence>
<sequence>MTSMLTRDVGYVGLSTFSQAVGDIVLNVQDNEEAPIMQAQMLSNLIGRRQVHFPFPQHDGVQQDYLDLSDKERPDFSQPNWPQVHYRRLLQPEIEEIAVLKEPVVKDSEYVDEEFGAASEQFDLERPLNVEEPDFNQPASRENVFDKWMAME</sequence>
<organism evidence="1 2">
    <name type="scientific">Fusarium flagelliforme</name>
    <dbReference type="NCBI Taxonomy" id="2675880"/>
    <lineage>
        <taxon>Eukaryota</taxon>
        <taxon>Fungi</taxon>
        <taxon>Dikarya</taxon>
        <taxon>Ascomycota</taxon>
        <taxon>Pezizomycotina</taxon>
        <taxon>Sordariomycetes</taxon>
        <taxon>Hypocreomycetidae</taxon>
        <taxon>Hypocreales</taxon>
        <taxon>Nectriaceae</taxon>
        <taxon>Fusarium</taxon>
        <taxon>Fusarium incarnatum-equiseti species complex</taxon>
    </lineage>
</organism>
<reference evidence="1 2" key="1">
    <citation type="journal article" date="2018" name="PLoS Pathog.">
        <title>Evolution of structural diversity of trichothecenes, a family of toxins produced by plant pathogenic and entomopathogenic fungi.</title>
        <authorList>
            <person name="Proctor R.H."/>
            <person name="McCormick S.P."/>
            <person name="Kim H.S."/>
            <person name="Cardoza R.E."/>
            <person name="Stanley A.M."/>
            <person name="Lindo L."/>
            <person name="Kelly A."/>
            <person name="Brown D.W."/>
            <person name="Lee T."/>
            <person name="Vaughan M.M."/>
            <person name="Alexander N.J."/>
            <person name="Busman M."/>
            <person name="Gutierrez S."/>
        </authorList>
    </citation>
    <scope>NUCLEOTIDE SEQUENCE [LARGE SCALE GENOMIC DNA]</scope>
    <source>
        <strain evidence="1 2">NRRL 13405</strain>
    </source>
</reference>
<gene>
    <name evidence="1" type="ORF">FIE12Z_7281</name>
</gene>
<dbReference type="AlphaFoldDB" id="A0A395MKL5"/>
<comment type="caution">
    <text evidence="1">The sequence shown here is derived from an EMBL/GenBank/DDBJ whole genome shotgun (WGS) entry which is preliminary data.</text>
</comment>
<dbReference type="Proteomes" id="UP000265631">
    <property type="component" value="Unassembled WGS sequence"/>
</dbReference>
<proteinExistence type="predicted"/>
<protein>
    <submittedName>
        <fullName evidence="1">Uncharacterized protein</fullName>
    </submittedName>
</protein>
<accession>A0A395MKL5</accession>
<dbReference type="EMBL" id="PXXK01000208">
    <property type="protein sequence ID" value="RFN48472.1"/>
    <property type="molecule type" value="Genomic_DNA"/>
</dbReference>
<name>A0A395MKL5_9HYPO</name>
<keyword evidence="2" id="KW-1185">Reference proteome</keyword>